<evidence type="ECO:0000259" key="1">
    <source>
        <dbReference type="Pfam" id="PF17288"/>
    </source>
</evidence>
<dbReference type="PANTHER" id="PTHR39184:SF1">
    <property type="entry name" value="PBSX PHAGE TERMINASE LARGE SUBUNIT"/>
    <property type="match status" value="1"/>
</dbReference>
<reference evidence="2" key="1">
    <citation type="submission" date="2020-10" db="EMBL/GenBank/DDBJ databases">
        <authorList>
            <person name="Gilroy R."/>
        </authorList>
    </citation>
    <scope>NUCLEOTIDE SEQUENCE</scope>
    <source>
        <strain evidence="2">ChiSjej6B24-2974</strain>
    </source>
</reference>
<protein>
    <submittedName>
        <fullName evidence="2">PBSX family phage terminase large subunit</fullName>
    </submittedName>
</protein>
<accession>A0A9D0ZLI1</accession>
<feature type="domain" description="Phage terminase large subunit C-terminal" evidence="1">
    <location>
        <begin position="236"/>
        <end position="381"/>
    </location>
</feature>
<comment type="caution">
    <text evidence="2">The sequence shown here is derived from an EMBL/GenBank/DDBJ whole genome shotgun (WGS) entry which is preliminary data.</text>
</comment>
<dbReference type="Pfam" id="PF03237">
    <property type="entry name" value="Terminase_6N"/>
    <property type="match status" value="1"/>
</dbReference>
<dbReference type="InterPro" id="IPR027417">
    <property type="entry name" value="P-loop_NTPase"/>
</dbReference>
<reference evidence="2" key="2">
    <citation type="journal article" date="2021" name="PeerJ">
        <title>Extensive microbial diversity within the chicken gut microbiome revealed by metagenomics and culture.</title>
        <authorList>
            <person name="Gilroy R."/>
            <person name="Ravi A."/>
            <person name="Getino M."/>
            <person name="Pursley I."/>
            <person name="Horton D.L."/>
            <person name="Alikhan N.F."/>
            <person name="Baker D."/>
            <person name="Gharbi K."/>
            <person name="Hall N."/>
            <person name="Watson M."/>
            <person name="Adriaenssens E.M."/>
            <person name="Foster-Nyarko E."/>
            <person name="Jarju S."/>
            <person name="Secka A."/>
            <person name="Antonio M."/>
            <person name="Oren A."/>
            <person name="Chaudhuri R.R."/>
            <person name="La Ragione R."/>
            <person name="Hildebrand F."/>
            <person name="Pallen M.J."/>
        </authorList>
    </citation>
    <scope>NUCLEOTIDE SEQUENCE</scope>
    <source>
        <strain evidence="2">ChiSjej6B24-2974</strain>
    </source>
</reference>
<gene>
    <name evidence="2" type="ORF">IAA52_04860</name>
</gene>
<dbReference type="Pfam" id="PF17288">
    <property type="entry name" value="Terminase_3C"/>
    <property type="match status" value="1"/>
</dbReference>
<sequence>MELSAKQREYWRAANCRWNIKHGATRSGKTYLDYFIIPRRIRQRAGRPGLVALLGNTRGTLERNVLSPMREIYGPALVSPLRADGMATLFGEHVCCLGADNKKHIDRLRGASIKYCYGDEVVSWNPGVFEMLKSRLDKEYSCFDGTCNPAGPGHWFKKFIDSDADVFAQQYGIDDNPFLPEGVRAALKREYSGVFYRRYILGEWVAAEGAVYPMFDRSRHVSAAAPQMRFTWVGVDYGHTNPTAFVRLGLGEDERVWALEEYYHLAGETGARSPRQYARDLIRFARGGECVVIDPSAEGFILQVREDCPALRLKRANNAVLEGVQLVSSALDAGRLMIHPRCERLIAELEGYAWDERARERGEDRPLKQDDHAVDALRYGLMHYRREMRRLCRLPGREGEHV</sequence>
<dbReference type="InterPro" id="IPR052380">
    <property type="entry name" value="Viral_DNA_packaging_terminase"/>
</dbReference>
<dbReference type="EMBL" id="DVFZ01000049">
    <property type="protein sequence ID" value="HIQ82412.1"/>
    <property type="molecule type" value="Genomic_DNA"/>
</dbReference>
<evidence type="ECO:0000313" key="2">
    <source>
        <dbReference type="EMBL" id="HIQ82412.1"/>
    </source>
</evidence>
<organism evidence="2 3">
    <name type="scientific">Candidatus Pullichristensenella stercorigallinarum</name>
    <dbReference type="NCBI Taxonomy" id="2840909"/>
    <lineage>
        <taxon>Bacteria</taxon>
        <taxon>Bacillati</taxon>
        <taxon>Bacillota</taxon>
        <taxon>Clostridia</taxon>
        <taxon>Candidatus Pullichristensenella</taxon>
    </lineage>
</organism>
<dbReference type="Proteomes" id="UP000824260">
    <property type="component" value="Unassembled WGS sequence"/>
</dbReference>
<dbReference type="PANTHER" id="PTHR39184">
    <property type="match status" value="1"/>
</dbReference>
<evidence type="ECO:0000313" key="3">
    <source>
        <dbReference type="Proteomes" id="UP000824260"/>
    </source>
</evidence>
<name>A0A9D0ZLI1_9FIRM</name>
<dbReference type="AlphaFoldDB" id="A0A9D0ZLI1"/>
<dbReference type="InterPro" id="IPR035413">
    <property type="entry name" value="Terminase_L_C"/>
</dbReference>
<proteinExistence type="predicted"/>
<dbReference type="Gene3D" id="3.40.50.300">
    <property type="entry name" value="P-loop containing nucleotide triphosphate hydrolases"/>
    <property type="match status" value="1"/>
</dbReference>
<dbReference type="Gene3D" id="3.30.420.280">
    <property type="match status" value="1"/>
</dbReference>